<evidence type="ECO:0000313" key="2">
    <source>
        <dbReference type="EMBL" id="EWC47839.1"/>
    </source>
</evidence>
<evidence type="ECO:0000256" key="1">
    <source>
        <dbReference type="SAM" id="SignalP"/>
    </source>
</evidence>
<feature type="signal peptide" evidence="1">
    <location>
        <begin position="1"/>
        <end position="22"/>
    </location>
</feature>
<protein>
    <recommendedName>
        <fullName evidence="4">DUF4360 domain-containing protein</fullName>
    </recommendedName>
</protein>
<dbReference type="Pfam" id="PF14273">
    <property type="entry name" value="DUF4360"/>
    <property type="match status" value="1"/>
</dbReference>
<dbReference type="AlphaFoldDB" id="W7HWC7"/>
<dbReference type="InterPro" id="IPR025649">
    <property type="entry name" value="DUF4360"/>
</dbReference>
<reference evidence="2 3" key="1">
    <citation type="submission" date="2013-05" db="EMBL/GenBank/DDBJ databases">
        <title>Drechslerella stenobrocha genome reveals carnivorous origination and mechanical trapping mechanism of predatory fungi.</title>
        <authorList>
            <person name="Liu X."/>
            <person name="Zhang W."/>
            <person name="Liu K."/>
        </authorList>
    </citation>
    <scope>NUCLEOTIDE SEQUENCE [LARGE SCALE GENOMIC DNA]</scope>
    <source>
        <strain evidence="2 3">248</strain>
    </source>
</reference>
<sequence>MAIAKLFVALLSAALLVIPAFAAAPLLDTPRPGDVTIGDWTYGGTGCPGGTAWLTLSPDRRSFTANFRSFTAYLNTDTGNVDDSRKFCQLNLAINSPPGWQYFVVQTGFTGYASLSDNVQAVHTSTVYFSGSSNEQSHNALIYGPAYRDYDIRSPVAVGSGNWSPCGTQSLLNIKSTLRLRGQGYGAIRELKASGSLGHIYNLEWRTC</sequence>
<dbReference type="EMBL" id="KI966407">
    <property type="protein sequence ID" value="EWC47839.1"/>
    <property type="molecule type" value="Genomic_DNA"/>
</dbReference>
<name>W7HWC7_9PEZI</name>
<dbReference type="PANTHER" id="PTHR38847">
    <property type="match status" value="1"/>
</dbReference>
<accession>W7HWC7</accession>
<keyword evidence="3" id="KW-1185">Reference proteome</keyword>
<dbReference type="OrthoDB" id="152248at2759"/>
<evidence type="ECO:0008006" key="4">
    <source>
        <dbReference type="Google" id="ProtNLM"/>
    </source>
</evidence>
<dbReference type="HOGENOM" id="CLU_083369_0_1_1"/>
<proteinExistence type="predicted"/>
<organism evidence="2 3">
    <name type="scientific">Drechslerella stenobrocha 248</name>
    <dbReference type="NCBI Taxonomy" id="1043628"/>
    <lineage>
        <taxon>Eukaryota</taxon>
        <taxon>Fungi</taxon>
        <taxon>Dikarya</taxon>
        <taxon>Ascomycota</taxon>
        <taxon>Pezizomycotina</taxon>
        <taxon>Orbiliomycetes</taxon>
        <taxon>Orbiliales</taxon>
        <taxon>Orbiliaceae</taxon>
        <taxon>Drechslerella</taxon>
    </lineage>
</organism>
<gene>
    <name evidence="2" type="ORF">DRE_02721</name>
</gene>
<evidence type="ECO:0000313" key="3">
    <source>
        <dbReference type="Proteomes" id="UP000024837"/>
    </source>
</evidence>
<feature type="chain" id="PRO_5004893538" description="DUF4360 domain-containing protein" evidence="1">
    <location>
        <begin position="23"/>
        <end position="208"/>
    </location>
</feature>
<dbReference type="PANTHER" id="PTHR38847:SF1">
    <property type="entry name" value="PSEUDOURIDINE SYNTHASE RSUA_RLUA-LIKE DOMAIN-CONTAINING PROTEIN"/>
    <property type="match status" value="1"/>
</dbReference>
<keyword evidence="1" id="KW-0732">Signal</keyword>
<dbReference type="Proteomes" id="UP000024837">
    <property type="component" value="Unassembled WGS sequence"/>
</dbReference>